<dbReference type="EMBL" id="CVQH01021084">
    <property type="protein sequence ID" value="CRK29249.1"/>
    <property type="molecule type" value="Genomic_DNA"/>
</dbReference>
<feature type="region of interest" description="Disordered" evidence="1">
    <location>
        <begin position="639"/>
        <end position="693"/>
    </location>
</feature>
<dbReference type="PANTHER" id="PTHR47585:SF2">
    <property type="entry name" value="DUF1446 DOMAIN PROTEIN (AFU_ORTHOLOGUE AFUA_6G11420)"/>
    <property type="match status" value="1"/>
</dbReference>
<proteinExistence type="predicted"/>
<sequence length="1952" mass="212994">MPSIKRAIRIAGSSGGFSDRQRAIGDLARSCDIDCIIGDWLSECTMTLHGAQKQENERLRKAGKLAQEPVGLFDPTFMENLSPALPYLRSKNIKVAVNAGASDTELLAGVVEAEVGKQGLDLKVGWINGDEVTETVRRMWQDGETFTSLMTGKPLQDWGHMDEFVAAQCYLGGAGIAEALRQGCDIVIAGRVADAAPTIGASMWWHGWDRERDLDQIAGSLVCGHLIECSAYVTGGYYSGFKQLMDGCENLGFPIAEVDSDGSCIITKQEGTGGEVSVGTVSSQLLYEIQGPLYYGSDITANLEGVVMTQVGKDRVQVTGVKGLASPSTTKVGLTAWGGYQAEFHYYLVGLDLEEKAEWTERQIRYSIGDAVKDLTCLKFSLNGYCPENPRNQEIATVDMRIFVQTKKRELVDKFTLDVPGLNRWCMENFLQSCPGASLHNDQRQSEGKPYWEYYVTLLPQSAVKHRVELPWAGRGIDIPVQQNVRADYPRDQKSYETRDPVDLAAFGPTTRGPLGWIVGGRSGDKASDANVGFYVRHDDEWDWLRSVLTIDRIGQLLDGSNKGKKIERFEIPGIRAVHFLLRDRLDRGFNSTSEYDTLGKNLYAAPRPTKKPFVLTLTRRRGDTLSRPAKPVLLLGLGAADPGQDRGSSERALEPSDLSSVSPPHDHNVDPLYRPSVSMAPPPRQPDSDTASLPEAEDVQLYEFKGLAALKASKVRVLARVLGKWIVTVALIVAVYAVLISYSVDRPVMSTTKKRQFNALITGLLITLGLSTASFLTGMCDDMRWWILSRRARSQHKVEHILHAHSTSRVIRLALRSKRSNIHVVVTLWVLLIIGAQVGIASIGLCYSVERTEDKALLVRGNVSIPDMSSIETTKVANGSNSQRAQEYTANSLGSVSLAYDTATIDQIPQPGDLYSSDDPLFFCDDGGCIYAFHEVNTKSALDPDSFPITAVTNRLVRVDTICRSCRVTSGGDGLFENITIADSSSRGGARNVTLPVLGGSDQSTFFTDTMAPCGPTCGSVSVFEASSSSPWLYECNTTVGTPTNASLPEHALGDDLVWMVAMAVALQGYSTTAADEDLQVQGIVYPAATYWGTPMSGSSDALALLMSRFAIGVLGMAAQSNTALFVWGDAPTIGQKLNMEHWDMIHLIMVLTAGLQLVLGTAAALTAHRVVVPEGGPVAEAEVLRPMLGGARRRRRGRFDKGKGSMSLTVGQGGDVKTAWVYRNKYVGGGVYDLYMEEFVHTLLGELRTSPPHEHHGNRSVLQTPSNPIETMFHHRPLSEARREIRLIRFVAAPSSGSSPDEAPIALELCHVSLDESPDYGALSYVWGDMRETLEATVDGRPYAIGRNLHGLFLQLRRQNVTSWLWTDAICINQTDANEKRWQIGLMRTVYVQAAVVHLWLGPGNANTDAALDALAHLGQAAGACGAPALLLQVGRAGEVADIIKNRLEIPDSPSNLDRTNEEHAVASFYQTLLADPDMYADEATGEPTPTQRGIQDMLERDYWTRMWIIQEVTVPRHAVIACGNATLSLPLFNAALGVIWACKRTFRPALPRYRAFAAAIDEQMLDVRALNTRSDYHAGVSLMLLDILYIRDPAPGRPYYAVTDPRDVVFAILGIVSDGEALGLQVDYTKTRAQVFAMLTRALIMHGDSAYGSFGLDSVVPRAAASDDLPSWVVDWQAMGMRGTPQKAVRHQGLFGGWCDATRGGPGQEGTEQPGDADSGLLRQGGCRVDVVAEVLSPPAGRPCNKCTPPELCELCHPDLDWSAVEAFARLDEASKPNPDWGATVSALATAVTAMDPVSVEHMARIEEPKVFRLVSRMLLAHPIAADALDDTEAALFRDDIYGYWRSAPAEAAPTDENIAEFADALRRHWAACLRGRTFFWTEGGRLGICWVGVQAGDVLSLVWNAPAPVVLGQRHGGGFVFKGDSYVAGIMEGEFLEEEPPPEVFDIY</sequence>
<dbReference type="InterPro" id="IPR056362">
    <property type="entry name" value="AtuA-like_ferredoxin_dom"/>
</dbReference>
<evidence type="ECO:0000256" key="2">
    <source>
        <dbReference type="SAM" id="Phobius"/>
    </source>
</evidence>
<name>A0A0G4M4Q6_VERLO</name>
<dbReference type="InterPro" id="IPR010730">
    <property type="entry name" value="HET"/>
</dbReference>
<feature type="transmembrane region" description="Helical" evidence="2">
    <location>
        <begin position="758"/>
        <end position="777"/>
    </location>
</feature>
<feature type="domain" description="AtuA-like ferredoxin-fold" evidence="5">
    <location>
        <begin position="519"/>
        <end position="603"/>
    </location>
</feature>
<evidence type="ECO:0000259" key="4">
    <source>
        <dbReference type="Pfam" id="PF07287"/>
    </source>
</evidence>
<evidence type="ECO:0000259" key="3">
    <source>
        <dbReference type="Pfam" id="PF06985"/>
    </source>
</evidence>
<reference evidence="6 7" key="1">
    <citation type="submission" date="2015-05" db="EMBL/GenBank/DDBJ databases">
        <authorList>
            <person name="Wang D.B."/>
            <person name="Wang M."/>
        </authorList>
    </citation>
    <scope>NUCLEOTIDE SEQUENCE [LARGE SCALE GENOMIC DNA]</scope>
    <source>
        <strain evidence="6">VL1</strain>
    </source>
</reference>
<protein>
    <submittedName>
        <fullName evidence="6">Uncharacterized protein</fullName>
    </submittedName>
</protein>
<feature type="transmembrane region" description="Helical" evidence="2">
    <location>
        <begin position="1147"/>
        <end position="1167"/>
    </location>
</feature>
<dbReference type="InterPro" id="IPR010839">
    <property type="entry name" value="AtuA_N"/>
</dbReference>
<feature type="transmembrane region" description="Helical" evidence="2">
    <location>
        <begin position="823"/>
        <end position="848"/>
    </location>
</feature>
<dbReference type="Pfam" id="PF07287">
    <property type="entry name" value="AtuA"/>
    <property type="match status" value="1"/>
</dbReference>
<keyword evidence="2" id="KW-1133">Transmembrane helix</keyword>
<organism evidence="6 7">
    <name type="scientific">Verticillium longisporum</name>
    <name type="common">Verticillium dahliae var. longisporum</name>
    <dbReference type="NCBI Taxonomy" id="100787"/>
    <lineage>
        <taxon>Eukaryota</taxon>
        <taxon>Fungi</taxon>
        <taxon>Dikarya</taxon>
        <taxon>Ascomycota</taxon>
        <taxon>Pezizomycotina</taxon>
        <taxon>Sordariomycetes</taxon>
        <taxon>Hypocreomycetidae</taxon>
        <taxon>Glomerellales</taxon>
        <taxon>Plectosphaerellaceae</taxon>
        <taxon>Verticillium</taxon>
    </lineage>
</organism>
<accession>A0A0G4M4Q6</accession>
<evidence type="ECO:0000259" key="5">
    <source>
        <dbReference type="Pfam" id="PF23544"/>
    </source>
</evidence>
<keyword evidence="7" id="KW-1185">Reference proteome</keyword>
<dbReference type="Pfam" id="PF23544">
    <property type="entry name" value="AtuA_ferredoxin"/>
    <property type="match status" value="1"/>
</dbReference>
<gene>
    <name evidence="6" type="ORF">BN1708_004925</name>
</gene>
<keyword evidence="2" id="KW-0812">Transmembrane</keyword>
<keyword evidence="2" id="KW-0472">Membrane</keyword>
<evidence type="ECO:0000256" key="1">
    <source>
        <dbReference type="SAM" id="MobiDB-lite"/>
    </source>
</evidence>
<evidence type="ECO:0000313" key="7">
    <source>
        <dbReference type="Proteomes" id="UP000044602"/>
    </source>
</evidence>
<evidence type="ECO:0000313" key="6">
    <source>
        <dbReference type="EMBL" id="CRK29249.1"/>
    </source>
</evidence>
<feature type="domain" description="Acyclic terpene utilisation N-terminal" evidence="4">
    <location>
        <begin position="8"/>
        <end position="469"/>
    </location>
</feature>
<dbReference type="Proteomes" id="UP000044602">
    <property type="component" value="Unassembled WGS sequence"/>
</dbReference>
<feature type="compositionally biased region" description="Basic and acidic residues" evidence="1">
    <location>
        <begin position="644"/>
        <end position="655"/>
    </location>
</feature>
<dbReference type="STRING" id="100787.A0A0G4M4Q6"/>
<dbReference type="PANTHER" id="PTHR47585">
    <property type="match status" value="1"/>
</dbReference>
<feature type="domain" description="Heterokaryon incompatibility" evidence="3">
    <location>
        <begin position="1322"/>
        <end position="1514"/>
    </location>
</feature>
<feature type="transmembrane region" description="Helical" evidence="2">
    <location>
        <begin position="726"/>
        <end position="746"/>
    </location>
</feature>
<dbReference type="Pfam" id="PF06985">
    <property type="entry name" value="HET"/>
    <property type="match status" value="1"/>
</dbReference>